<gene>
    <name evidence="2" type="ORF">ACFOOQ_03670</name>
</gene>
<dbReference type="PANTHER" id="PTHR35869:SF1">
    <property type="entry name" value="OUTER-MEMBRANE LIPOPROTEIN CARRIER PROTEIN"/>
    <property type="match status" value="1"/>
</dbReference>
<dbReference type="EMBL" id="JBHRYJ010000001">
    <property type="protein sequence ID" value="MFC3674627.1"/>
    <property type="molecule type" value="Genomic_DNA"/>
</dbReference>
<dbReference type="PROSITE" id="PS51318">
    <property type="entry name" value="TAT"/>
    <property type="match status" value="1"/>
</dbReference>
<accession>A0ABV7VC42</accession>
<dbReference type="SUPFAM" id="SSF89392">
    <property type="entry name" value="Prokaryotic lipoproteins and lipoprotein localization factors"/>
    <property type="match status" value="1"/>
</dbReference>
<name>A0ABV7VC42_9PROT</name>
<dbReference type="Proteomes" id="UP001595711">
    <property type="component" value="Unassembled WGS sequence"/>
</dbReference>
<keyword evidence="3" id="KW-1185">Reference proteome</keyword>
<protein>
    <submittedName>
        <fullName evidence="2">Outer membrane lipoprotein carrier protein LolA</fullName>
    </submittedName>
</protein>
<dbReference type="PANTHER" id="PTHR35869">
    <property type="entry name" value="OUTER-MEMBRANE LIPOPROTEIN CARRIER PROTEIN"/>
    <property type="match status" value="1"/>
</dbReference>
<organism evidence="2 3">
    <name type="scientific">Ferrovibrio xuzhouensis</name>
    <dbReference type="NCBI Taxonomy" id="1576914"/>
    <lineage>
        <taxon>Bacteria</taxon>
        <taxon>Pseudomonadati</taxon>
        <taxon>Pseudomonadota</taxon>
        <taxon>Alphaproteobacteria</taxon>
        <taxon>Rhodospirillales</taxon>
        <taxon>Rhodospirillaceae</taxon>
        <taxon>Ferrovibrio</taxon>
    </lineage>
</organism>
<evidence type="ECO:0000313" key="3">
    <source>
        <dbReference type="Proteomes" id="UP001595711"/>
    </source>
</evidence>
<dbReference type="Pfam" id="PF03548">
    <property type="entry name" value="LolA"/>
    <property type="match status" value="1"/>
</dbReference>
<comment type="caution">
    <text evidence="2">The sequence shown here is derived from an EMBL/GenBank/DDBJ whole genome shotgun (WGS) entry which is preliminary data.</text>
</comment>
<dbReference type="InterPro" id="IPR029046">
    <property type="entry name" value="LolA/LolB/LppX"/>
</dbReference>
<dbReference type="Gene3D" id="2.50.20.10">
    <property type="entry name" value="Lipoprotein localisation LolA/LolB/LppX"/>
    <property type="match status" value="1"/>
</dbReference>
<evidence type="ECO:0000313" key="2">
    <source>
        <dbReference type="EMBL" id="MFC3674627.1"/>
    </source>
</evidence>
<sequence length="239" mass="26298">MDKVSPIIPADPEATASAGTSRRRFLLAMAVTAAAAKLTLPVAYAAAPVGVKLTQHDRDDLKRIADYFNQVRSMKGRFLQVGPDGSAAEGDIYLQRPGRFRFEFDPPVPMLIVSDGAYIIMDDRELKSVERIPLAATPLDLLVRDVVTFDDSIGISKLERGAAILRVTLFEPSRPKDGSLTLVFGDKPLEFAGWTVTDAVGKVTAITLSKIDFNPELSTRLFTYGDGRTQAERELMRRR</sequence>
<keyword evidence="2" id="KW-0449">Lipoprotein</keyword>
<dbReference type="CDD" id="cd16325">
    <property type="entry name" value="LolA"/>
    <property type="match status" value="1"/>
</dbReference>
<dbReference type="InterPro" id="IPR006311">
    <property type="entry name" value="TAT_signal"/>
</dbReference>
<keyword evidence="1" id="KW-0732">Signal</keyword>
<reference evidence="3" key="1">
    <citation type="journal article" date="2019" name="Int. J. Syst. Evol. Microbiol.">
        <title>The Global Catalogue of Microorganisms (GCM) 10K type strain sequencing project: providing services to taxonomists for standard genome sequencing and annotation.</title>
        <authorList>
            <consortium name="The Broad Institute Genomics Platform"/>
            <consortium name="The Broad Institute Genome Sequencing Center for Infectious Disease"/>
            <person name="Wu L."/>
            <person name="Ma J."/>
        </authorList>
    </citation>
    <scope>NUCLEOTIDE SEQUENCE [LARGE SCALE GENOMIC DNA]</scope>
    <source>
        <strain evidence="3">KCTC 42182</strain>
    </source>
</reference>
<dbReference type="RefSeq" id="WP_379721927.1">
    <property type="nucleotide sequence ID" value="NZ_JBHRYJ010000001.1"/>
</dbReference>
<proteinExistence type="predicted"/>
<evidence type="ECO:0000256" key="1">
    <source>
        <dbReference type="ARBA" id="ARBA00022729"/>
    </source>
</evidence>
<dbReference type="InterPro" id="IPR004564">
    <property type="entry name" value="OM_lipoprot_carrier_LolA-like"/>
</dbReference>